<name>I4C0X9_DESTA</name>
<dbReference type="InterPro" id="IPR020843">
    <property type="entry name" value="ER"/>
</dbReference>
<keyword evidence="1 4" id="KW-0479">Metal-binding</keyword>
<dbReference type="InterPro" id="IPR002328">
    <property type="entry name" value="ADH_Zn_CS"/>
</dbReference>
<dbReference type="AlphaFoldDB" id="I4C0X9"/>
<dbReference type="Gene3D" id="3.90.180.10">
    <property type="entry name" value="Medium-chain alcohol dehydrogenases, catalytic domain"/>
    <property type="match status" value="1"/>
</dbReference>
<evidence type="ECO:0000259" key="5">
    <source>
        <dbReference type="SMART" id="SM00829"/>
    </source>
</evidence>
<protein>
    <submittedName>
        <fullName evidence="6">Theronine dehydrogenase-like Zn-dependent dehydrogenase</fullName>
    </submittedName>
</protein>
<evidence type="ECO:0000256" key="3">
    <source>
        <dbReference type="ARBA" id="ARBA00023002"/>
    </source>
</evidence>
<dbReference type="InterPro" id="IPR013149">
    <property type="entry name" value="ADH-like_C"/>
</dbReference>
<dbReference type="SMART" id="SM00829">
    <property type="entry name" value="PKS_ER"/>
    <property type="match status" value="1"/>
</dbReference>
<proteinExistence type="inferred from homology"/>
<dbReference type="GO" id="GO:0016616">
    <property type="term" value="F:oxidoreductase activity, acting on the CH-OH group of donors, NAD or NADP as acceptor"/>
    <property type="evidence" value="ECO:0007669"/>
    <property type="project" value="UniProtKB-ARBA"/>
</dbReference>
<evidence type="ECO:0000256" key="2">
    <source>
        <dbReference type="ARBA" id="ARBA00022833"/>
    </source>
</evidence>
<dbReference type="InterPro" id="IPR013154">
    <property type="entry name" value="ADH-like_N"/>
</dbReference>
<dbReference type="Pfam" id="PF00107">
    <property type="entry name" value="ADH_zinc_N"/>
    <property type="match status" value="1"/>
</dbReference>
<dbReference type="InterPro" id="IPR050129">
    <property type="entry name" value="Zn_alcohol_dh"/>
</dbReference>
<comment type="similarity">
    <text evidence="4">Belongs to the zinc-containing alcohol dehydrogenase family.</text>
</comment>
<keyword evidence="7" id="KW-1185">Reference proteome</keyword>
<dbReference type="PANTHER" id="PTHR43401">
    <property type="entry name" value="L-THREONINE 3-DEHYDROGENASE"/>
    <property type="match status" value="1"/>
</dbReference>
<evidence type="ECO:0000256" key="4">
    <source>
        <dbReference type="RuleBase" id="RU361277"/>
    </source>
</evidence>
<sequence>MLDPFQGPILYDMARCPRDAPVATQGSSLRDSRALGRVAPKGWMPGIHVSDILLHGDVMRVAMYYNNNDVRVEDMPVPVIGPNELLVKVWSSGICGSDVLEWYRLPKAPLVLGHEIAGEIVETGDTVNGWKKGDRVFVSHHVPCNMCRYCISGHHSTCDTLAATTFDPGGFAEFLRVPAINVTNGTYRLPDTMLYDEGVFIEPLACVIRGQEHAGWQPGRRVLVIGAGIAGLMHIQMARISGASRIIAVDIAESRLNTAIKLGADIAITASENLPQQVMEHNEGRLAELVIISTGAPSAIAQGMRSVDRGGTILFFAPSDPGAKVEIPFNELWRKEITTTSSYAGSPRDILAAIELIASGRVNVKDMITHILPLSRTADGFRLVAEARESMKVIVRPQE</sequence>
<dbReference type="KEGG" id="dti:Desti_0486"/>
<dbReference type="SUPFAM" id="SSF50129">
    <property type="entry name" value="GroES-like"/>
    <property type="match status" value="1"/>
</dbReference>
<feature type="domain" description="Enoyl reductase (ER)" evidence="5">
    <location>
        <begin position="66"/>
        <end position="395"/>
    </location>
</feature>
<dbReference type="eggNOG" id="COG1063">
    <property type="taxonomic scope" value="Bacteria"/>
</dbReference>
<dbReference type="EMBL" id="CP003360">
    <property type="protein sequence ID" value="AFM23220.1"/>
    <property type="molecule type" value="Genomic_DNA"/>
</dbReference>
<dbReference type="HOGENOM" id="CLU_026673_11_0_7"/>
<comment type="cofactor">
    <cofactor evidence="4">
        <name>Zn(2+)</name>
        <dbReference type="ChEBI" id="CHEBI:29105"/>
    </cofactor>
</comment>
<dbReference type="Proteomes" id="UP000006055">
    <property type="component" value="Chromosome"/>
</dbReference>
<dbReference type="InterPro" id="IPR036291">
    <property type="entry name" value="NAD(P)-bd_dom_sf"/>
</dbReference>
<keyword evidence="2 4" id="KW-0862">Zinc</keyword>
<dbReference type="InterPro" id="IPR011032">
    <property type="entry name" value="GroES-like_sf"/>
</dbReference>
<reference evidence="7" key="1">
    <citation type="submission" date="2012-06" db="EMBL/GenBank/DDBJ databases">
        <title>Complete sequence of chromosome of Desulfomonile tiedjei DSM 6799.</title>
        <authorList>
            <person name="Lucas S."/>
            <person name="Copeland A."/>
            <person name="Lapidus A."/>
            <person name="Glavina del Rio T."/>
            <person name="Dalin E."/>
            <person name="Tice H."/>
            <person name="Bruce D."/>
            <person name="Goodwin L."/>
            <person name="Pitluck S."/>
            <person name="Peters L."/>
            <person name="Ovchinnikova G."/>
            <person name="Zeytun A."/>
            <person name="Lu M."/>
            <person name="Kyrpides N."/>
            <person name="Mavromatis K."/>
            <person name="Ivanova N."/>
            <person name="Brettin T."/>
            <person name="Detter J.C."/>
            <person name="Han C."/>
            <person name="Larimer F."/>
            <person name="Land M."/>
            <person name="Hauser L."/>
            <person name="Markowitz V."/>
            <person name="Cheng J.-F."/>
            <person name="Hugenholtz P."/>
            <person name="Woyke T."/>
            <person name="Wu D."/>
            <person name="Spring S."/>
            <person name="Schroeder M."/>
            <person name="Brambilla E."/>
            <person name="Klenk H.-P."/>
            <person name="Eisen J.A."/>
        </authorList>
    </citation>
    <scope>NUCLEOTIDE SEQUENCE [LARGE SCALE GENOMIC DNA]</scope>
    <source>
        <strain evidence="7">ATCC 49306 / DSM 6799 / DCB-1</strain>
    </source>
</reference>
<keyword evidence="3" id="KW-0560">Oxidoreductase</keyword>
<gene>
    <name evidence="6" type="ordered locus">Desti_0486</name>
</gene>
<evidence type="ECO:0000313" key="6">
    <source>
        <dbReference type="EMBL" id="AFM23220.1"/>
    </source>
</evidence>
<evidence type="ECO:0000313" key="7">
    <source>
        <dbReference type="Proteomes" id="UP000006055"/>
    </source>
</evidence>
<dbReference type="PROSITE" id="PS00059">
    <property type="entry name" value="ADH_ZINC"/>
    <property type="match status" value="1"/>
</dbReference>
<dbReference type="PANTHER" id="PTHR43401:SF2">
    <property type="entry name" value="L-THREONINE 3-DEHYDROGENASE"/>
    <property type="match status" value="1"/>
</dbReference>
<dbReference type="STRING" id="706587.Desti_0486"/>
<accession>I4C0X9</accession>
<dbReference type="Pfam" id="PF08240">
    <property type="entry name" value="ADH_N"/>
    <property type="match status" value="1"/>
</dbReference>
<evidence type="ECO:0000256" key="1">
    <source>
        <dbReference type="ARBA" id="ARBA00022723"/>
    </source>
</evidence>
<dbReference type="GO" id="GO:0008270">
    <property type="term" value="F:zinc ion binding"/>
    <property type="evidence" value="ECO:0007669"/>
    <property type="project" value="InterPro"/>
</dbReference>
<organism evidence="6 7">
    <name type="scientific">Desulfomonile tiedjei (strain ATCC 49306 / DSM 6799 / DCB-1)</name>
    <dbReference type="NCBI Taxonomy" id="706587"/>
    <lineage>
        <taxon>Bacteria</taxon>
        <taxon>Pseudomonadati</taxon>
        <taxon>Thermodesulfobacteriota</taxon>
        <taxon>Desulfomonilia</taxon>
        <taxon>Desulfomonilales</taxon>
        <taxon>Desulfomonilaceae</taxon>
        <taxon>Desulfomonile</taxon>
    </lineage>
</organism>
<dbReference type="SUPFAM" id="SSF51735">
    <property type="entry name" value="NAD(P)-binding Rossmann-fold domains"/>
    <property type="match status" value="1"/>
</dbReference>
<dbReference type="CDD" id="cd08235">
    <property type="entry name" value="iditol_2_DH_like"/>
    <property type="match status" value="1"/>
</dbReference>
<dbReference type="Gene3D" id="3.40.50.720">
    <property type="entry name" value="NAD(P)-binding Rossmann-like Domain"/>
    <property type="match status" value="1"/>
</dbReference>